<dbReference type="SUPFAM" id="SSF52540">
    <property type="entry name" value="P-loop containing nucleoside triphosphate hydrolases"/>
    <property type="match status" value="1"/>
</dbReference>
<dbReference type="PANTHER" id="PTHR42698">
    <property type="entry name" value="GTPASE ERA"/>
    <property type="match status" value="1"/>
</dbReference>
<feature type="non-terminal residue" evidence="18">
    <location>
        <position position="390"/>
    </location>
</feature>
<keyword evidence="6" id="KW-0699">rRNA-binding</keyword>
<feature type="non-terminal residue" evidence="18">
    <location>
        <position position="1"/>
    </location>
</feature>
<evidence type="ECO:0000256" key="5">
    <source>
        <dbReference type="ARBA" id="ARBA00022517"/>
    </source>
</evidence>
<evidence type="ECO:0000256" key="16">
    <source>
        <dbReference type="PROSITE-ProRule" id="PRU01050"/>
    </source>
</evidence>
<evidence type="ECO:0000256" key="14">
    <source>
        <dbReference type="ARBA" id="ARBA00025227"/>
    </source>
</evidence>
<sequence>EEQDRLLRDQPDQPQNPKVLRIAIIGAPNAGKSTLSNQLLGRKVFPVSKKVHTTRCKARGVVTCGDTQLIILDTPGLTSPFKAKRHKLDKAMLTDPWDSMKHADLVLVLVDVSDHWTRNCLSKEVLRCLSQFPQIPSVLVLNKVDLLKKKFILLELVTELTEGIVDGKKLEVRSAFKHNSSSSAKSPLQITKASAPENRAPGSHCLQETDQAQEGSSLGKSSDMRASESSLVREAQGLKHYGPRDLENRKGWPCFQEIFMLAALCGEEVDTLKRYLLMQAKPGPWEFHSGVLTSQSPQEICDNIIREKILEYLPLEVPYGVIQVTEMWEEGPSGELLIVQNLLVPRKSHMMMLIGRGGKVISKIAQEAGQDLMNAFLCDVRLKLRVEIKS</sequence>
<feature type="region of interest" description="G4" evidence="16">
    <location>
        <begin position="142"/>
        <end position="145"/>
    </location>
</feature>
<feature type="region of interest" description="G5" evidence="16">
    <location>
        <begin position="261"/>
        <end position="263"/>
    </location>
</feature>
<evidence type="ECO:0000256" key="8">
    <source>
        <dbReference type="ARBA" id="ARBA00022792"/>
    </source>
</evidence>
<keyword evidence="5" id="KW-0690">Ribosome biogenesis</keyword>
<keyword evidence="9" id="KW-0694">RNA-binding</keyword>
<organism evidence="18 19">
    <name type="scientific">Herpetotheres cachinnans</name>
    <name type="common">Laughing falcon</name>
    <name type="synonym">Falco cachinnans</name>
    <dbReference type="NCBI Taxonomy" id="56343"/>
    <lineage>
        <taxon>Eukaryota</taxon>
        <taxon>Metazoa</taxon>
        <taxon>Chordata</taxon>
        <taxon>Craniata</taxon>
        <taxon>Vertebrata</taxon>
        <taxon>Euteleostomi</taxon>
        <taxon>Archelosauria</taxon>
        <taxon>Archosauria</taxon>
        <taxon>Dinosauria</taxon>
        <taxon>Saurischia</taxon>
        <taxon>Theropoda</taxon>
        <taxon>Coelurosauria</taxon>
        <taxon>Aves</taxon>
        <taxon>Neognathae</taxon>
        <taxon>Neoaves</taxon>
        <taxon>Telluraves</taxon>
        <taxon>Australaves</taxon>
        <taxon>Falconiformes</taxon>
        <taxon>Falconidae</taxon>
        <taxon>Herpetotheres</taxon>
    </lineage>
</organism>
<protein>
    <recommendedName>
        <fullName evidence="4">GTPase Era, mitochondrial</fullName>
    </recommendedName>
    <alternativeName>
        <fullName evidence="15">ERA-like protein 1</fullName>
    </alternativeName>
</protein>
<dbReference type="GO" id="GO:0043024">
    <property type="term" value="F:ribosomal small subunit binding"/>
    <property type="evidence" value="ECO:0007669"/>
    <property type="project" value="TreeGrafter"/>
</dbReference>
<dbReference type="GO" id="GO:0005525">
    <property type="term" value="F:GTP binding"/>
    <property type="evidence" value="ECO:0007669"/>
    <property type="project" value="UniProtKB-UniRule"/>
</dbReference>
<dbReference type="NCBIfam" id="TIGR00231">
    <property type="entry name" value="small_GTP"/>
    <property type="match status" value="1"/>
</dbReference>
<dbReference type="Pfam" id="PF01926">
    <property type="entry name" value="MMR_HSR1"/>
    <property type="match status" value="1"/>
</dbReference>
<evidence type="ECO:0000256" key="2">
    <source>
        <dbReference type="ARBA" id="ARBA00004637"/>
    </source>
</evidence>
<keyword evidence="12 16" id="KW-0342">GTP-binding</keyword>
<comment type="function">
    <text evidence="14">Probable GTPase that plays a role in the mitochondrial ribosomal small subunit assembly. Specifically binds the 12S mitochondrial rRNA (12S mt-rRNA) to a 33 nucleotide section delineating the 3' terminal stem-loop region. May act as a chaperone that protects the 12S mt-rRNA on the 28S mitoribosomal subunit during ribosomal small subunit assembly.</text>
</comment>
<evidence type="ECO:0000256" key="7">
    <source>
        <dbReference type="ARBA" id="ARBA00022741"/>
    </source>
</evidence>
<comment type="caution">
    <text evidence="18">The sequence shown here is derived from an EMBL/GenBank/DDBJ whole genome shotgun (WGS) entry which is preliminary data.</text>
</comment>
<dbReference type="GO" id="GO:0000028">
    <property type="term" value="P:ribosomal small subunit assembly"/>
    <property type="evidence" value="ECO:0007669"/>
    <property type="project" value="TreeGrafter"/>
</dbReference>
<dbReference type="InterPro" id="IPR027417">
    <property type="entry name" value="P-loop_NTPase"/>
</dbReference>
<evidence type="ECO:0000256" key="1">
    <source>
        <dbReference type="ARBA" id="ARBA00004305"/>
    </source>
</evidence>
<dbReference type="PANTHER" id="PTHR42698:SF1">
    <property type="entry name" value="GTPASE ERA, MITOCHONDRIAL"/>
    <property type="match status" value="1"/>
</dbReference>
<dbReference type="Pfam" id="PF07650">
    <property type="entry name" value="KH_2"/>
    <property type="match status" value="1"/>
</dbReference>
<evidence type="ECO:0000256" key="3">
    <source>
        <dbReference type="ARBA" id="ARBA00007921"/>
    </source>
</evidence>
<dbReference type="EMBL" id="VXAJ01000266">
    <property type="protein sequence ID" value="NXK08781.1"/>
    <property type="molecule type" value="Genomic_DNA"/>
</dbReference>
<keyword evidence="8" id="KW-0999">Mitochondrion inner membrane</keyword>
<dbReference type="InterPro" id="IPR006073">
    <property type="entry name" value="GTP-bd"/>
</dbReference>
<dbReference type="Proteomes" id="UP000555649">
    <property type="component" value="Unassembled WGS sequence"/>
</dbReference>
<feature type="region of interest" description="G2" evidence="16">
    <location>
        <begin position="52"/>
        <end position="56"/>
    </location>
</feature>
<dbReference type="FunFam" id="3.30.300.20:FF:000016">
    <property type="entry name" value="GTPase Era, mitochondrial isoform 1"/>
    <property type="match status" value="1"/>
</dbReference>
<dbReference type="Gene3D" id="3.30.300.20">
    <property type="match status" value="1"/>
</dbReference>
<dbReference type="Gene3D" id="3.40.50.300">
    <property type="entry name" value="P-loop containing nucleotide triphosphate hydrolases"/>
    <property type="match status" value="1"/>
</dbReference>
<comment type="similarity">
    <text evidence="3 16">Belongs to the TRAFAC class TrmE-Era-EngA-EngB-Septin-like GTPase superfamily. Era GTPase family.</text>
</comment>
<gene>
    <name evidence="18" type="primary">Eral1</name>
    <name evidence="18" type="ORF">HERCAC_R04721</name>
</gene>
<dbReference type="GO" id="GO:0005743">
    <property type="term" value="C:mitochondrial inner membrane"/>
    <property type="evidence" value="ECO:0007669"/>
    <property type="project" value="UniProtKB-SubCell"/>
</dbReference>
<dbReference type="AlphaFoldDB" id="A0A7L0GL62"/>
<dbReference type="InterPro" id="IPR005225">
    <property type="entry name" value="Small_GTP-bd"/>
</dbReference>
<keyword evidence="19" id="KW-1185">Reference proteome</keyword>
<dbReference type="InterPro" id="IPR030388">
    <property type="entry name" value="G_ERA_dom"/>
</dbReference>
<evidence type="ECO:0000256" key="13">
    <source>
        <dbReference type="ARBA" id="ARBA00023136"/>
    </source>
</evidence>
<comment type="subcellular location">
    <subcellularLocation>
        <location evidence="2">Mitochondrion inner membrane</location>
        <topology evidence="2">Peripheral membrane protein</topology>
    </subcellularLocation>
    <subcellularLocation>
        <location evidence="1">Mitochondrion matrix</location>
    </subcellularLocation>
</comment>
<dbReference type="CDD" id="cd04163">
    <property type="entry name" value="Era"/>
    <property type="match status" value="1"/>
</dbReference>
<feature type="region of interest" description="G1" evidence="16">
    <location>
        <begin position="26"/>
        <end position="33"/>
    </location>
</feature>
<dbReference type="InterPro" id="IPR005662">
    <property type="entry name" value="GTPase_Era-like"/>
</dbReference>
<evidence type="ECO:0000256" key="12">
    <source>
        <dbReference type="ARBA" id="ARBA00023134"/>
    </source>
</evidence>
<evidence type="ECO:0000313" key="19">
    <source>
        <dbReference type="Proteomes" id="UP000555649"/>
    </source>
</evidence>
<dbReference type="FunFam" id="3.40.50.300:FF:002220">
    <property type="entry name" value="GTPase Era, mitochondrial"/>
    <property type="match status" value="1"/>
</dbReference>
<dbReference type="PROSITE" id="PS51713">
    <property type="entry name" value="G_ERA"/>
    <property type="match status" value="1"/>
</dbReference>
<reference evidence="18 19" key="1">
    <citation type="submission" date="2019-09" db="EMBL/GenBank/DDBJ databases">
        <title>Bird 10,000 Genomes (B10K) Project - Family phase.</title>
        <authorList>
            <person name="Zhang G."/>
        </authorList>
    </citation>
    <scope>NUCLEOTIDE SEQUENCE [LARGE SCALE GENOMIC DNA]</scope>
    <source>
        <strain evidence="18">B10K-DU-005-78</strain>
        <tissue evidence="18">Mixed tissue sample</tissue>
    </source>
</reference>
<evidence type="ECO:0000256" key="11">
    <source>
        <dbReference type="ARBA" id="ARBA00023128"/>
    </source>
</evidence>
<keyword evidence="7 16" id="KW-0547">Nucleotide-binding</keyword>
<dbReference type="HAMAP" id="MF_00367">
    <property type="entry name" value="GTPase_Era"/>
    <property type="match status" value="1"/>
</dbReference>
<evidence type="ECO:0000256" key="10">
    <source>
        <dbReference type="ARBA" id="ARBA00022946"/>
    </source>
</evidence>
<feature type="domain" description="Era-type G" evidence="17">
    <location>
        <begin position="18"/>
        <end position="283"/>
    </location>
</feature>
<evidence type="ECO:0000313" key="18">
    <source>
        <dbReference type="EMBL" id="NXK08781.1"/>
    </source>
</evidence>
<accession>A0A7L0GL62</accession>
<dbReference type="GO" id="GO:0019843">
    <property type="term" value="F:rRNA binding"/>
    <property type="evidence" value="ECO:0007669"/>
    <property type="project" value="UniProtKB-KW"/>
</dbReference>
<name>A0A7L0GL62_HERCA</name>
<evidence type="ECO:0000259" key="17">
    <source>
        <dbReference type="PROSITE" id="PS51713"/>
    </source>
</evidence>
<evidence type="ECO:0000256" key="4">
    <source>
        <dbReference type="ARBA" id="ARBA00019149"/>
    </source>
</evidence>
<feature type="region of interest" description="G3" evidence="16">
    <location>
        <begin position="73"/>
        <end position="76"/>
    </location>
</feature>
<dbReference type="InterPro" id="IPR015946">
    <property type="entry name" value="KH_dom-like_a/b"/>
</dbReference>
<evidence type="ECO:0000256" key="9">
    <source>
        <dbReference type="ARBA" id="ARBA00022884"/>
    </source>
</evidence>
<evidence type="ECO:0000256" key="15">
    <source>
        <dbReference type="ARBA" id="ARBA00030975"/>
    </source>
</evidence>
<proteinExistence type="inferred from homology"/>
<dbReference type="InterPro" id="IPR004044">
    <property type="entry name" value="KH_dom_type_2"/>
</dbReference>
<dbReference type="CDD" id="cd22534">
    <property type="entry name" value="KH-II_Era"/>
    <property type="match status" value="1"/>
</dbReference>
<evidence type="ECO:0000256" key="6">
    <source>
        <dbReference type="ARBA" id="ARBA00022730"/>
    </source>
</evidence>
<keyword evidence="13" id="KW-0472">Membrane</keyword>
<dbReference type="GO" id="GO:0005759">
    <property type="term" value="C:mitochondrial matrix"/>
    <property type="evidence" value="ECO:0007669"/>
    <property type="project" value="UniProtKB-SubCell"/>
</dbReference>
<keyword evidence="11" id="KW-0496">Mitochondrion</keyword>
<keyword evidence="10" id="KW-0809">Transit peptide</keyword>